<dbReference type="AlphaFoldDB" id="A0A418X6W6"/>
<protein>
    <submittedName>
        <fullName evidence="2">Uncharacterized protein</fullName>
    </submittedName>
</protein>
<feature type="compositionally biased region" description="Basic residues" evidence="1">
    <location>
        <begin position="73"/>
        <end position="82"/>
    </location>
</feature>
<comment type="caution">
    <text evidence="2">The sequence shown here is derived from an EMBL/GenBank/DDBJ whole genome shotgun (WGS) entry which is preliminary data.</text>
</comment>
<accession>A0A418X6W6</accession>
<reference evidence="2 3" key="1">
    <citation type="submission" date="2018-09" db="EMBL/GenBank/DDBJ databases">
        <authorList>
            <person name="Zhu H."/>
        </authorList>
    </citation>
    <scope>NUCLEOTIDE SEQUENCE [LARGE SCALE GENOMIC DNA]</scope>
    <source>
        <strain evidence="2 3">K1S02-61</strain>
    </source>
</reference>
<dbReference type="Proteomes" id="UP000284006">
    <property type="component" value="Unassembled WGS sequence"/>
</dbReference>
<evidence type="ECO:0000313" key="2">
    <source>
        <dbReference type="EMBL" id="RJG08202.1"/>
    </source>
</evidence>
<dbReference type="OrthoDB" id="9763018at2"/>
<organism evidence="2 3">
    <name type="scientific">Massilia cavernae</name>
    <dbReference type="NCBI Taxonomy" id="2320864"/>
    <lineage>
        <taxon>Bacteria</taxon>
        <taxon>Pseudomonadati</taxon>
        <taxon>Pseudomonadota</taxon>
        <taxon>Betaproteobacteria</taxon>
        <taxon>Burkholderiales</taxon>
        <taxon>Oxalobacteraceae</taxon>
        <taxon>Telluria group</taxon>
        <taxon>Massilia</taxon>
    </lineage>
</organism>
<sequence>MVLDEEEKAIFREITKLENEIQAPLVKVIELALDSDTPAAAKLIADRFDPLSGRTKQMDRLVKHQEKTSGHSFKMRQSRRRA</sequence>
<dbReference type="RefSeq" id="WP_119813293.1">
    <property type="nucleotide sequence ID" value="NZ_QYUP01000201.1"/>
</dbReference>
<dbReference type="EMBL" id="QYUP01000201">
    <property type="protein sequence ID" value="RJG08202.1"/>
    <property type="molecule type" value="Genomic_DNA"/>
</dbReference>
<evidence type="ECO:0000256" key="1">
    <source>
        <dbReference type="SAM" id="MobiDB-lite"/>
    </source>
</evidence>
<feature type="region of interest" description="Disordered" evidence="1">
    <location>
        <begin position="63"/>
        <end position="82"/>
    </location>
</feature>
<keyword evidence="3" id="KW-1185">Reference proteome</keyword>
<gene>
    <name evidence="2" type="ORF">D3872_24945</name>
</gene>
<name>A0A418X6W6_9BURK</name>
<proteinExistence type="predicted"/>
<evidence type="ECO:0000313" key="3">
    <source>
        <dbReference type="Proteomes" id="UP000284006"/>
    </source>
</evidence>